<evidence type="ECO:0000313" key="3">
    <source>
        <dbReference type="Proteomes" id="UP001596119"/>
    </source>
</evidence>
<dbReference type="Proteomes" id="UP001596119">
    <property type="component" value="Unassembled WGS sequence"/>
</dbReference>
<dbReference type="GO" id="GO:0016787">
    <property type="term" value="F:hydrolase activity"/>
    <property type="evidence" value="ECO:0007669"/>
    <property type="project" value="UniProtKB-KW"/>
</dbReference>
<dbReference type="RefSeq" id="WP_379569633.1">
    <property type="nucleotide sequence ID" value="NZ_JBHSQK010000075.1"/>
</dbReference>
<gene>
    <name evidence="2" type="ORF">ACFQH9_25165</name>
</gene>
<dbReference type="Gene3D" id="3.40.50.1820">
    <property type="entry name" value="alpha/beta hydrolase"/>
    <property type="match status" value="1"/>
</dbReference>
<feature type="domain" description="Dienelactone hydrolase" evidence="1">
    <location>
        <begin position="1"/>
        <end position="36"/>
    </location>
</feature>
<evidence type="ECO:0000313" key="2">
    <source>
        <dbReference type="EMBL" id="MFC5951560.1"/>
    </source>
</evidence>
<evidence type="ECO:0000259" key="1">
    <source>
        <dbReference type="Pfam" id="PF01738"/>
    </source>
</evidence>
<comment type="caution">
    <text evidence="2">The sequence shown here is derived from an EMBL/GenBank/DDBJ whole genome shotgun (WGS) entry which is preliminary data.</text>
</comment>
<reference evidence="3" key="1">
    <citation type="journal article" date="2019" name="Int. J. Syst. Evol. Microbiol.">
        <title>The Global Catalogue of Microorganisms (GCM) 10K type strain sequencing project: providing services to taxonomists for standard genome sequencing and annotation.</title>
        <authorList>
            <consortium name="The Broad Institute Genomics Platform"/>
            <consortium name="The Broad Institute Genome Sequencing Center for Infectious Disease"/>
            <person name="Wu L."/>
            <person name="Ma J."/>
        </authorList>
    </citation>
    <scope>NUCLEOTIDE SEQUENCE [LARGE SCALE GENOMIC DNA]</scope>
    <source>
        <strain evidence="3">CGMCC 4.7397</strain>
    </source>
</reference>
<dbReference type="InterPro" id="IPR029058">
    <property type="entry name" value="AB_hydrolase_fold"/>
</dbReference>
<sequence length="57" mass="6258">MFHDGPGLRKDVYDVAAKVAEAGYYAVLPDLYHRIGPRISFPWPESARARAPPSSSA</sequence>
<dbReference type="Pfam" id="PF01738">
    <property type="entry name" value="DLH"/>
    <property type="match status" value="1"/>
</dbReference>
<accession>A0ABW1IE50</accession>
<organism evidence="2 3">
    <name type="scientific">Pseudonocardia lutea</name>
    <dbReference type="NCBI Taxonomy" id="2172015"/>
    <lineage>
        <taxon>Bacteria</taxon>
        <taxon>Bacillati</taxon>
        <taxon>Actinomycetota</taxon>
        <taxon>Actinomycetes</taxon>
        <taxon>Pseudonocardiales</taxon>
        <taxon>Pseudonocardiaceae</taxon>
        <taxon>Pseudonocardia</taxon>
    </lineage>
</organism>
<proteinExistence type="predicted"/>
<dbReference type="EMBL" id="JBHSQK010000075">
    <property type="protein sequence ID" value="MFC5951560.1"/>
    <property type="molecule type" value="Genomic_DNA"/>
</dbReference>
<protein>
    <submittedName>
        <fullName evidence="2">Dienelactone hydrolase family protein</fullName>
    </submittedName>
</protein>
<dbReference type="InterPro" id="IPR002925">
    <property type="entry name" value="Dienelactn_hydro"/>
</dbReference>
<keyword evidence="2" id="KW-0378">Hydrolase</keyword>
<keyword evidence="3" id="KW-1185">Reference proteome</keyword>
<name>A0ABW1IE50_9PSEU</name>